<dbReference type="PANTHER" id="PTHR34139:SF1">
    <property type="entry name" value="RNASE MJ1380-RELATED"/>
    <property type="match status" value="1"/>
</dbReference>
<dbReference type="Pfam" id="PF01934">
    <property type="entry name" value="HepT-like"/>
    <property type="match status" value="1"/>
</dbReference>
<evidence type="ECO:0000256" key="3">
    <source>
        <dbReference type="ARBA" id="ARBA00022722"/>
    </source>
</evidence>
<keyword evidence="5" id="KW-0378">Hydrolase</keyword>
<sequence length="129" mass="15559">MSKLKRNIIQFTYDIEEFILEIKEEISGKEYTNFSSDKKLIGYIERQIEKIGEAINQIQKLDKDILLQINNNKSYWENIKGMRNRLIHEYWGTSIEMLYEISVYELDELLSYILKIRDEMESLNQKILK</sequence>
<dbReference type="GO" id="GO:0004540">
    <property type="term" value="F:RNA nuclease activity"/>
    <property type="evidence" value="ECO:0007669"/>
    <property type="project" value="InterPro"/>
</dbReference>
<dbReference type="PANTHER" id="PTHR34139">
    <property type="entry name" value="UPF0331 PROTEIN MJ0127"/>
    <property type="match status" value="1"/>
</dbReference>
<gene>
    <name evidence="7" type="ORF">CA839_06220</name>
</gene>
<dbReference type="Gene3D" id="1.20.120.580">
    <property type="entry name" value="bsu32300-like"/>
    <property type="match status" value="1"/>
</dbReference>
<dbReference type="RefSeq" id="WP_088388720.1">
    <property type="nucleotide sequence ID" value="NZ_JAYFGI010000001.1"/>
</dbReference>
<keyword evidence="4" id="KW-0547">Nucleotide-binding</keyword>
<comment type="caution">
    <text evidence="7">The sequence shown here is derived from an EMBL/GenBank/DDBJ whole genome shotgun (WGS) entry which is preliminary data.</text>
</comment>
<evidence type="ECO:0000256" key="4">
    <source>
        <dbReference type="ARBA" id="ARBA00022741"/>
    </source>
</evidence>
<keyword evidence="2" id="KW-1277">Toxin-antitoxin system</keyword>
<dbReference type="Proteomes" id="UP000197470">
    <property type="component" value="Unassembled WGS sequence"/>
</dbReference>
<dbReference type="AlphaFoldDB" id="A0A246EIA3"/>
<comment type="similarity">
    <text evidence="6">Belongs to the HepT RNase toxin family.</text>
</comment>
<evidence type="ECO:0000256" key="5">
    <source>
        <dbReference type="ARBA" id="ARBA00022801"/>
    </source>
</evidence>
<evidence type="ECO:0000256" key="6">
    <source>
        <dbReference type="ARBA" id="ARBA00024207"/>
    </source>
</evidence>
<keyword evidence="1" id="KW-0597">Phosphoprotein</keyword>
<dbReference type="InterPro" id="IPR051813">
    <property type="entry name" value="HepT_RNase_toxin"/>
</dbReference>
<protein>
    <submittedName>
        <fullName evidence="7">Antitoxin</fullName>
    </submittedName>
</protein>
<name>A0A246EIA3_FUSNP</name>
<accession>A0A246EIA3</accession>
<dbReference type="EMBL" id="NHRT01000001">
    <property type="protein sequence ID" value="OWP25541.1"/>
    <property type="molecule type" value="Genomic_DNA"/>
</dbReference>
<dbReference type="InterPro" id="IPR037038">
    <property type="entry name" value="HepT-like_sf"/>
</dbReference>
<organism evidence="7 8">
    <name type="scientific">Fusobacterium nucleatum subsp. polymorphum</name>
    <name type="common">Fusobacterium polymorphum</name>
    <dbReference type="NCBI Taxonomy" id="76857"/>
    <lineage>
        <taxon>Bacteria</taxon>
        <taxon>Fusobacteriati</taxon>
        <taxon>Fusobacteriota</taxon>
        <taxon>Fusobacteriia</taxon>
        <taxon>Fusobacteriales</taxon>
        <taxon>Fusobacteriaceae</taxon>
        <taxon>Fusobacterium</taxon>
    </lineage>
</organism>
<dbReference type="InterPro" id="IPR008201">
    <property type="entry name" value="HepT-like"/>
</dbReference>
<dbReference type="GO" id="GO:0000166">
    <property type="term" value="F:nucleotide binding"/>
    <property type="evidence" value="ECO:0007669"/>
    <property type="project" value="UniProtKB-KW"/>
</dbReference>
<dbReference type="GO" id="GO:0110001">
    <property type="term" value="C:toxin-antitoxin complex"/>
    <property type="evidence" value="ECO:0007669"/>
    <property type="project" value="InterPro"/>
</dbReference>
<evidence type="ECO:0000256" key="1">
    <source>
        <dbReference type="ARBA" id="ARBA00022553"/>
    </source>
</evidence>
<proteinExistence type="inferred from homology"/>
<evidence type="ECO:0000256" key="2">
    <source>
        <dbReference type="ARBA" id="ARBA00022649"/>
    </source>
</evidence>
<keyword evidence="3" id="KW-0540">Nuclease</keyword>
<dbReference type="GO" id="GO:0016787">
    <property type="term" value="F:hydrolase activity"/>
    <property type="evidence" value="ECO:0007669"/>
    <property type="project" value="UniProtKB-KW"/>
</dbReference>
<evidence type="ECO:0000313" key="8">
    <source>
        <dbReference type="Proteomes" id="UP000197470"/>
    </source>
</evidence>
<evidence type="ECO:0000313" key="7">
    <source>
        <dbReference type="EMBL" id="OWP25541.1"/>
    </source>
</evidence>
<reference evidence="7 8" key="1">
    <citation type="submission" date="2017-05" db="EMBL/GenBank/DDBJ databases">
        <title>Genome sequencing of Fusobacterium nucleatum subsp. polymorphum KCOM 1001 (=ChDC F119).</title>
        <authorList>
            <person name="Kook J.-K."/>
            <person name="Park S.-N."/>
            <person name="Lim Y.K."/>
            <person name="Roh H."/>
        </authorList>
    </citation>
    <scope>NUCLEOTIDE SEQUENCE [LARGE SCALE GENOMIC DNA]</scope>
    <source>
        <strain evidence="7 8">KCOM 1001</strain>
    </source>
</reference>